<gene>
    <name evidence="1" type="ORF">GCM10009850_107600</name>
</gene>
<dbReference type="RefSeq" id="WP_344493925.1">
    <property type="nucleotide sequence ID" value="NZ_BAAAQX010000049.1"/>
</dbReference>
<evidence type="ECO:0000313" key="1">
    <source>
        <dbReference type="EMBL" id="GAA2215293.1"/>
    </source>
</evidence>
<dbReference type="Proteomes" id="UP001499843">
    <property type="component" value="Unassembled WGS sequence"/>
</dbReference>
<sequence>MSAVDAHAPATELGRHLQETLDWHFDPATGSRFWLELAGGLGFDPRSDIRSIADLRRFPDVGELLRTVPAEDLIPRGGTGTYEVFDSGGTTGAPKRVVDATSRVANADWCADVLDLHGFPARGNWLHIAPCGPHVVGRTVRRIAARRNGLFFTVDMDPRWVRKILADGRGDLADEYVEHVLDQMEAIVATQDIRVLFITPPMLEAACARPAIYEPLSERLEGLLWAGTSAGPETLRLIEETLFPKARVCGIYGNTLMGIAPQRPREPGDEQPCVFRPYHPASVVEIVDPDTRDLVAYGERGQVLMHLLFRDMFLPNILERDTALRIAPGAGDVVDGIASVLPITTEEIVEGVY</sequence>
<reference evidence="1 2" key="1">
    <citation type="journal article" date="2019" name="Int. J. Syst. Evol. Microbiol.">
        <title>The Global Catalogue of Microorganisms (GCM) 10K type strain sequencing project: providing services to taxonomists for standard genome sequencing and annotation.</title>
        <authorList>
            <consortium name="The Broad Institute Genomics Platform"/>
            <consortium name="The Broad Institute Genome Sequencing Center for Infectious Disease"/>
            <person name="Wu L."/>
            <person name="Ma J."/>
        </authorList>
    </citation>
    <scope>NUCLEOTIDE SEQUENCE [LARGE SCALE GENOMIC DNA]</scope>
    <source>
        <strain evidence="1 2">JCM 16114</strain>
    </source>
</reference>
<organism evidence="1 2">
    <name type="scientific">Nonomuraea monospora</name>
    <dbReference type="NCBI Taxonomy" id="568818"/>
    <lineage>
        <taxon>Bacteria</taxon>
        <taxon>Bacillati</taxon>
        <taxon>Actinomycetota</taxon>
        <taxon>Actinomycetes</taxon>
        <taxon>Streptosporangiales</taxon>
        <taxon>Streptosporangiaceae</taxon>
        <taxon>Nonomuraea</taxon>
    </lineage>
</organism>
<dbReference type="EMBL" id="BAAAQX010000049">
    <property type="protein sequence ID" value="GAA2215293.1"/>
    <property type="molecule type" value="Genomic_DNA"/>
</dbReference>
<dbReference type="SUPFAM" id="SSF56801">
    <property type="entry name" value="Acetyl-CoA synthetase-like"/>
    <property type="match status" value="1"/>
</dbReference>
<dbReference type="Gene3D" id="3.40.50.12780">
    <property type="entry name" value="N-terminal domain of ligase-like"/>
    <property type="match status" value="1"/>
</dbReference>
<name>A0ABN3D123_9ACTN</name>
<keyword evidence="2" id="KW-1185">Reference proteome</keyword>
<proteinExistence type="predicted"/>
<protein>
    <submittedName>
        <fullName evidence="1">AMP-binding protein</fullName>
    </submittedName>
</protein>
<accession>A0ABN3D123</accession>
<comment type="caution">
    <text evidence="1">The sequence shown here is derived from an EMBL/GenBank/DDBJ whole genome shotgun (WGS) entry which is preliminary data.</text>
</comment>
<dbReference type="InterPro" id="IPR042099">
    <property type="entry name" value="ANL_N_sf"/>
</dbReference>
<evidence type="ECO:0000313" key="2">
    <source>
        <dbReference type="Proteomes" id="UP001499843"/>
    </source>
</evidence>